<organism evidence="3 4">
    <name type="scientific">Candidatus Nealsonbacteria bacterium CG_4_10_14_0_2_um_filter_37_10</name>
    <dbReference type="NCBI Taxonomy" id="1974679"/>
    <lineage>
        <taxon>Bacteria</taxon>
        <taxon>Candidatus Nealsoniibacteriota</taxon>
    </lineage>
</organism>
<dbReference type="PANTHER" id="PTHR30487">
    <property type="entry name" value="TYPE 4 PREPILIN-LIKE PROTEINS LEADER PEPTIDE-PROCESSING ENZYME"/>
    <property type="match status" value="1"/>
</dbReference>
<feature type="transmembrane region" description="Helical" evidence="1">
    <location>
        <begin position="6"/>
        <end position="27"/>
    </location>
</feature>
<accession>A0A2M7UZK1</accession>
<feature type="domain" description="Prepilin peptidase A24 N-terminal" evidence="2">
    <location>
        <begin position="11"/>
        <end position="91"/>
    </location>
</feature>
<name>A0A2M7UZK1_9BACT</name>
<protein>
    <submittedName>
        <fullName evidence="3">Prepilin peptidase</fullName>
    </submittedName>
</protein>
<dbReference type="PANTHER" id="PTHR30487:SF0">
    <property type="entry name" value="PREPILIN LEADER PEPTIDASE_N-METHYLTRANSFERASE-RELATED"/>
    <property type="match status" value="1"/>
</dbReference>
<sequence>MEILIYFFIFLFGLAVGSFLNCVIYRLETGGNFFRGRSFCPKCKHILSWPDLIPLFSFFLLKGKCRYCQQKISWQYPLVEFSTAWLFVLIFNLQFISTLSQFITTLYLFIISCFLIIIFVYDLKHYIIPDKIIYPAIAVAFLYQIISNFQWVAGGW</sequence>
<evidence type="ECO:0000313" key="4">
    <source>
        <dbReference type="Proteomes" id="UP000231538"/>
    </source>
</evidence>
<dbReference type="InterPro" id="IPR050882">
    <property type="entry name" value="Prepilin_peptidase/N-MTase"/>
</dbReference>
<proteinExistence type="predicted"/>
<dbReference type="Proteomes" id="UP000231538">
    <property type="component" value="Unassembled WGS sequence"/>
</dbReference>
<feature type="transmembrane region" description="Helical" evidence="1">
    <location>
        <begin position="102"/>
        <end position="121"/>
    </location>
</feature>
<gene>
    <name evidence="3" type="ORF">COX89_01815</name>
</gene>
<evidence type="ECO:0000313" key="3">
    <source>
        <dbReference type="EMBL" id="PIZ89394.1"/>
    </source>
</evidence>
<dbReference type="InterPro" id="IPR010627">
    <property type="entry name" value="Prepilin_pept_A24_N"/>
</dbReference>
<dbReference type="Pfam" id="PF06750">
    <property type="entry name" value="A24_N_bact"/>
    <property type="match status" value="1"/>
</dbReference>
<reference evidence="4" key="1">
    <citation type="submission" date="2017-09" db="EMBL/GenBank/DDBJ databases">
        <title>Depth-based differentiation of microbial function through sediment-hosted aquifers and enrichment of novel symbionts in the deep terrestrial subsurface.</title>
        <authorList>
            <person name="Probst A.J."/>
            <person name="Ladd B."/>
            <person name="Jarett J.K."/>
            <person name="Geller-Mcgrath D.E."/>
            <person name="Sieber C.M.K."/>
            <person name="Emerson J.B."/>
            <person name="Anantharaman K."/>
            <person name="Thomas B.C."/>
            <person name="Malmstrom R."/>
            <person name="Stieglmeier M."/>
            <person name="Klingl A."/>
            <person name="Woyke T."/>
            <person name="Ryan C.M."/>
            <person name="Banfield J.F."/>
        </authorList>
    </citation>
    <scope>NUCLEOTIDE SEQUENCE [LARGE SCALE GENOMIC DNA]</scope>
</reference>
<dbReference type="GO" id="GO:0005886">
    <property type="term" value="C:plasma membrane"/>
    <property type="evidence" value="ECO:0007669"/>
    <property type="project" value="TreeGrafter"/>
</dbReference>
<dbReference type="EMBL" id="PFPC01000052">
    <property type="protein sequence ID" value="PIZ89394.1"/>
    <property type="molecule type" value="Genomic_DNA"/>
</dbReference>
<dbReference type="GO" id="GO:0004190">
    <property type="term" value="F:aspartic-type endopeptidase activity"/>
    <property type="evidence" value="ECO:0007669"/>
    <property type="project" value="TreeGrafter"/>
</dbReference>
<feature type="transmembrane region" description="Helical" evidence="1">
    <location>
        <begin position="76"/>
        <end position="96"/>
    </location>
</feature>
<keyword evidence="1" id="KW-0812">Transmembrane</keyword>
<dbReference type="Gene3D" id="1.20.120.1220">
    <property type="match status" value="1"/>
</dbReference>
<evidence type="ECO:0000256" key="1">
    <source>
        <dbReference type="SAM" id="Phobius"/>
    </source>
</evidence>
<keyword evidence="1" id="KW-1133">Transmembrane helix</keyword>
<feature type="non-terminal residue" evidence="3">
    <location>
        <position position="156"/>
    </location>
</feature>
<comment type="caution">
    <text evidence="3">The sequence shown here is derived from an EMBL/GenBank/DDBJ whole genome shotgun (WGS) entry which is preliminary data.</text>
</comment>
<dbReference type="AlphaFoldDB" id="A0A2M7UZK1"/>
<evidence type="ECO:0000259" key="2">
    <source>
        <dbReference type="Pfam" id="PF06750"/>
    </source>
</evidence>
<dbReference type="GO" id="GO:0006465">
    <property type="term" value="P:signal peptide processing"/>
    <property type="evidence" value="ECO:0007669"/>
    <property type="project" value="TreeGrafter"/>
</dbReference>
<keyword evidence="1" id="KW-0472">Membrane</keyword>
<feature type="transmembrane region" description="Helical" evidence="1">
    <location>
        <begin position="133"/>
        <end position="153"/>
    </location>
</feature>